<sequence length="295" mass="34306">MDEGNIIIFELPWKKALCISNPVGNKYFWTGIDAEDTNNVCFSAGLGFNRISETWAFFIRFSHESEKNLDQYGNVLSRSSSLYLEPGISWSIYKNFSSYSLTFSFPLKFVTYNDLLDTVDLSPRLSYNMSLFYQKELSSQSKILFFANRFKQSWEEEVKDYLSDTVYTYATDSVRYIVALGLNFSPVKNLDQVLLIYFNAEKEEKELGFIAGVSIPISQYFSLKGGIKEGYSLRERKEDGYSFKHRSFERPHYALGVEFTKDFFSLKIGVSPLYFFEQDEEEPISVRFDFNTPLF</sequence>
<proteinExistence type="predicted"/>
<evidence type="ECO:0000313" key="1">
    <source>
        <dbReference type="EMBL" id="HDL60202.1"/>
    </source>
</evidence>
<name>A0A7V0LTX5_UNCW3</name>
<reference evidence="1" key="1">
    <citation type="journal article" date="2020" name="mSystems">
        <title>Genome- and Community-Level Interaction Insights into Carbon Utilization and Element Cycling Functions of Hydrothermarchaeota in Hydrothermal Sediment.</title>
        <authorList>
            <person name="Zhou Z."/>
            <person name="Liu Y."/>
            <person name="Xu W."/>
            <person name="Pan J."/>
            <person name="Luo Z.H."/>
            <person name="Li M."/>
        </authorList>
    </citation>
    <scope>NUCLEOTIDE SEQUENCE [LARGE SCALE GENOMIC DNA]</scope>
    <source>
        <strain evidence="1">HyVt-28</strain>
    </source>
</reference>
<protein>
    <submittedName>
        <fullName evidence="1">Uncharacterized protein</fullName>
    </submittedName>
</protein>
<dbReference type="EMBL" id="DRDR01000085">
    <property type="protein sequence ID" value="HDL60202.1"/>
    <property type="molecule type" value="Genomic_DNA"/>
</dbReference>
<dbReference type="Proteomes" id="UP000886381">
    <property type="component" value="Unassembled WGS sequence"/>
</dbReference>
<accession>A0A7V0LTX5</accession>
<organism evidence="1">
    <name type="scientific">candidate division WOR-3 bacterium</name>
    <dbReference type="NCBI Taxonomy" id="2052148"/>
    <lineage>
        <taxon>Bacteria</taxon>
        <taxon>Bacteria division WOR-3</taxon>
    </lineage>
</organism>
<gene>
    <name evidence="1" type="ORF">ENH14_01975</name>
</gene>
<dbReference type="AlphaFoldDB" id="A0A7V0LTX5"/>
<comment type="caution">
    <text evidence="1">The sequence shown here is derived from an EMBL/GenBank/DDBJ whole genome shotgun (WGS) entry which is preliminary data.</text>
</comment>